<evidence type="ECO:0000313" key="3">
    <source>
        <dbReference type="Proteomes" id="UP000031036"/>
    </source>
</evidence>
<evidence type="ECO:0000313" key="2">
    <source>
        <dbReference type="EMBL" id="KHN79640.1"/>
    </source>
</evidence>
<name>A0A0B2VF64_TOXCA</name>
<feature type="compositionally biased region" description="Polar residues" evidence="1">
    <location>
        <begin position="154"/>
        <end position="164"/>
    </location>
</feature>
<keyword evidence="3" id="KW-1185">Reference proteome</keyword>
<dbReference type="Proteomes" id="UP000031036">
    <property type="component" value="Unassembled WGS sequence"/>
</dbReference>
<feature type="region of interest" description="Disordered" evidence="1">
    <location>
        <begin position="154"/>
        <end position="178"/>
    </location>
</feature>
<dbReference type="AlphaFoldDB" id="A0A0B2VF64"/>
<reference evidence="2 3" key="1">
    <citation type="submission" date="2014-11" db="EMBL/GenBank/DDBJ databases">
        <title>Genetic blueprint of the zoonotic pathogen Toxocara canis.</title>
        <authorList>
            <person name="Zhu X.-Q."/>
            <person name="Korhonen P.K."/>
            <person name="Cai H."/>
            <person name="Young N.D."/>
            <person name="Nejsum P."/>
            <person name="von Samson-Himmelstjerna G."/>
            <person name="Boag P.R."/>
            <person name="Tan P."/>
            <person name="Li Q."/>
            <person name="Min J."/>
            <person name="Yang Y."/>
            <person name="Wang X."/>
            <person name="Fang X."/>
            <person name="Hall R.S."/>
            <person name="Hofmann A."/>
            <person name="Sternberg P.W."/>
            <person name="Jex A.R."/>
            <person name="Gasser R.B."/>
        </authorList>
    </citation>
    <scope>NUCLEOTIDE SEQUENCE [LARGE SCALE GENOMIC DNA]</scope>
    <source>
        <strain evidence="2">PN_DK_2014</strain>
    </source>
</reference>
<evidence type="ECO:0000256" key="1">
    <source>
        <dbReference type="SAM" id="MobiDB-lite"/>
    </source>
</evidence>
<comment type="caution">
    <text evidence="2">The sequence shown here is derived from an EMBL/GenBank/DDBJ whole genome shotgun (WGS) entry which is preliminary data.</text>
</comment>
<gene>
    <name evidence="2" type="ORF">Tcan_11803</name>
</gene>
<sequence length="236" mass="26007">MEVEKPLRPDGLLKRYRELEVKHESAEVLLDGGTVCENRISGVTQRVDDSGLLLKKLKSDNELVGDNVVTQTSALATLKHFLPSPTIDTDKPHLLDTNYGDNQLHCTKISPEEQSPRIERPRAQYVSTATTSASFQDNLSLLHKLLAKQRMKCSSASTSPNSGLGVQEPDSSLTDLSTVTSALPPPSFPAWPWLTAGTHSIVSVHFSTETNGEDLRALVRYADEFVEEYDSRAAIY</sequence>
<dbReference type="EMBL" id="JPKZ01001879">
    <property type="protein sequence ID" value="KHN79640.1"/>
    <property type="molecule type" value="Genomic_DNA"/>
</dbReference>
<accession>A0A0B2VF64</accession>
<protein>
    <submittedName>
        <fullName evidence="2">Uncharacterized protein</fullName>
    </submittedName>
</protein>
<organism evidence="2 3">
    <name type="scientific">Toxocara canis</name>
    <name type="common">Canine roundworm</name>
    <dbReference type="NCBI Taxonomy" id="6265"/>
    <lineage>
        <taxon>Eukaryota</taxon>
        <taxon>Metazoa</taxon>
        <taxon>Ecdysozoa</taxon>
        <taxon>Nematoda</taxon>
        <taxon>Chromadorea</taxon>
        <taxon>Rhabditida</taxon>
        <taxon>Spirurina</taxon>
        <taxon>Ascaridomorpha</taxon>
        <taxon>Ascaridoidea</taxon>
        <taxon>Toxocaridae</taxon>
        <taxon>Toxocara</taxon>
    </lineage>
</organism>
<proteinExistence type="predicted"/>
<dbReference type="STRING" id="6265.A0A0B2VF64"/>